<dbReference type="NCBIfam" id="NF008978">
    <property type="entry name" value="PRK12324.1-4"/>
    <property type="match status" value="1"/>
</dbReference>
<keyword evidence="7" id="KW-0808">Transferase</keyword>
<keyword evidence="3 6" id="KW-0812">Transmembrane</keyword>
<dbReference type="GO" id="GO:0016020">
    <property type="term" value="C:membrane"/>
    <property type="evidence" value="ECO:0007669"/>
    <property type="project" value="UniProtKB-SubCell"/>
</dbReference>
<feature type="transmembrane region" description="Helical" evidence="6">
    <location>
        <begin position="147"/>
        <end position="169"/>
    </location>
</feature>
<organism evidence="7">
    <name type="scientific">Thermorudis peleae</name>
    <dbReference type="NCBI Taxonomy" id="1382356"/>
    <lineage>
        <taxon>Bacteria</taxon>
        <taxon>Pseudomonadati</taxon>
        <taxon>Thermomicrobiota</taxon>
        <taxon>Thermomicrobia</taxon>
        <taxon>Thermomicrobia incertae sedis</taxon>
        <taxon>Thermorudis</taxon>
    </lineage>
</organism>
<dbReference type="Pfam" id="PF01040">
    <property type="entry name" value="UbiA"/>
    <property type="match status" value="1"/>
</dbReference>
<dbReference type="Gene3D" id="1.10.357.140">
    <property type="entry name" value="UbiA prenyltransferase"/>
    <property type="match status" value="1"/>
</dbReference>
<feature type="transmembrane region" description="Helical" evidence="6">
    <location>
        <begin position="249"/>
        <end position="269"/>
    </location>
</feature>
<name>A0A831TGG9_9BACT</name>
<feature type="transmembrane region" description="Helical" evidence="6">
    <location>
        <begin position="214"/>
        <end position="237"/>
    </location>
</feature>
<dbReference type="NCBIfam" id="NF008977">
    <property type="entry name" value="PRK12324.1-2"/>
    <property type="match status" value="1"/>
</dbReference>
<dbReference type="AlphaFoldDB" id="A0A831TGG9"/>
<dbReference type="EC" id="2.4.2.45" evidence="7"/>
<protein>
    <submittedName>
        <fullName evidence="7">Decaprenyl-phosphate phosphoribosyltransferase</fullName>
        <ecNumber evidence="7">2.4.2.45</ecNumber>
    </submittedName>
</protein>
<keyword evidence="4 6" id="KW-1133">Transmembrane helix</keyword>
<evidence type="ECO:0000256" key="3">
    <source>
        <dbReference type="ARBA" id="ARBA00022692"/>
    </source>
</evidence>
<dbReference type="InterPro" id="IPR044878">
    <property type="entry name" value="UbiA_sf"/>
</dbReference>
<feature type="transmembrane region" description="Helical" evidence="6">
    <location>
        <begin position="125"/>
        <end position="142"/>
    </location>
</feature>
<keyword evidence="2" id="KW-1003">Cell membrane</keyword>
<reference evidence="7" key="1">
    <citation type="journal article" date="2020" name="mSystems">
        <title>Genome- and Community-Level Interaction Insights into Carbon Utilization and Element Cycling Functions of Hydrothermarchaeota in Hydrothermal Sediment.</title>
        <authorList>
            <person name="Zhou Z."/>
            <person name="Liu Y."/>
            <person name="Xu W."/>
            <person name="Pan J."/>
            <person name="Luo Z.H."/>
            <person name="Li M."/>
        </authorList>
    </citation>
    <scope>NUCLEOTIDE SEQUENCE [LARGE SCALE GENOMIC DNA]</scope>
    <source>
        <strain evidence="7">SpSt-210</strain>
    </source>
</reference>
<feature type="transmembrane region" description="Helical" evidence="6">
    <location>
        <begin position="281"/>
        <end position="305"/>
    </location>
</feature>
<accession>A0A831TGG9</accession>
<feature type="transmembrane region" description="Helical" evidence="6">
    <location>
        <begin position="175"/>
        <end position="193"/>
    </location>
</feature>
<feature type="transmembrane region" description="Helical" evidence="6">
    <location>
        <begin position="94"/>
        <end position="119"/>
    </location>
</feature>
<dbReference type="EMBL" id="DSIY01000220">
    <property type="protein sequence ID" value="HEG91654.1"/>
    <property type="molecule type" value="Genomic_DNA"/>
</dbReference>
<evidence type="ECO:0000256" key="4">
    <source>
        <dbReference type="ARBA" id="ARBA00022989"/>
    </source>
</evidence>
<dbReference type="InterPro" id="IPR000537">
    <property type="entry name" value="UbiA_prenyltransferase"/>
</dbReference>
<dbReference type="GO" id="GO:0016757">
    <property type="term" value="F:glycosyltransferase activity"/>
    <property type="evidence" value="ECO:0007669"/>
    <property type="project" value="UniProtKB-KW"/>
</dbReference>
<evidence type="ECO:0000256" key="2">
    <source>
        <dbReference type="ARBA" id="ARBA00022475"/>
    </source>
</evidence>
<proteinExistence type="predicted"/>
<evidence type="ECO:0000256" key="6">
    <source>
        <dbReference type="SAM" id="Phobius"/>
    </source>
</evidence>
<comment type="subcellular location">
    <subcellularLocation>
        <location evidence="1">Membrane</location>
        <topology evidence="1">Multi-pass membrane protein</topology>
    </subcellularLocation>
</comment>
<evidence type="ECO:0000313" key="7">
    <source>
        <dbReference type="EMBL" id="HEG91654.1"/>
    </source>
</evidence>
<dbReference type="GO" id="GO:0016765">
    <property type="term" value="F:transferase activity, transferring alkyl or aryl (other than methyl) groups"/>
    <property type="evidence" value="ECO:0007669"/>
    <property type="project" value="InterPro"/>
</dbReference>
<sequence>MADLERSRVLSLEATAARWVDLLVSLRPRQWIKNAVVFAPLVFGGLLTDLHALLRATVAMLAFCAAGSALYLFNDWHDAEADRQHPLKRCRPIAAGRIGASTVRVSIGILLVVAVVSSVLIGPKLLAVLGAYVMLIGLYTLVLKHLVLIDVLAIAGGFVLRAVAGAVAVQVPLSPWLYVCTVLLALFLGFAKRRHEMVLLEQQAANHRRNLDDYTVPLLDALLTVTAAATLMAYSLYTFSAPNLPDNHAMMMTIPFVIYGMFRYLYLVYRREQGGVPEQVLLTDLPLLTAIGLWGLTAIILLYGWKLL</sequence>
<keyword evidence="7" id="KW-0328">Glycosyltransferase</keyword>
<dbReference type="CDD" id="cd13963">
    <property type="entry name" value="PT_UbiA_2"/>
    <property type="match status" value="1"/>
</dbReference>
<evidence type="ECO:0000256" key="5">
    <source>
        <dbReference type="ARBA" id="ARBA00023136"/>
    </source>
</evidence>
<feature type="transmembrane region" description="Helical" evidence="6">
    <location>
        <begin position="53"/>
        <end position="73"/>
    </location>
</feature>
<gene>
    <name evidence="7" type="ORF">ENP34_09495</name>
</gene>
<evidence type="ECO:0000256" key="1">
    <source>
        <dbReference type="ARBA" id="ARBA00004141"/>
    </source>
</evidence>
<keyword evidence="5 6" id="KW-0472">Membrane</keyword>
<comment type="caution">
    <text evidence="7">The sequence shown here is derived from an EMBL/GenBank/DDBJ whole genome shotgun (WGS) entry which is preliminary data.</text>
</comment>